<keyword evidence="2" id="KW-1133">Transmembrane helix</keyword>
<comment type="caution">
    <text evidence="3">The sequence shown here is derived from an EMBL/GenBank/DDBJ whole genome shotgun (WGS) entry which is preliminary data.</text>
</comment>
<proteinExistence type="predicted"/>
<evidence type="ECO:0000313" key="4">
    <source>
        <dbReference type="Proteomes" id="UP001462961"/>
    </source>
</evidence>
<dbReference type="EMBL" id="JAYLVJ010000062">
    <property type="protein sequence ID" value="MEO1758817.1"/>
    <property type="molecule type" value="Genomic_DNA"/>
</dbReference>
<evidence type="ECO:0000256" key="1">
    <source>
        <dbReference type="SAM" id="MobiDB-lite"/>
    </source>
</evidence>
<gene>
    <name evidence="3" type="ORF">VOI32_33430</name>
</gene>
<dbReference type="RefSeq" id="WP_107203325.1">
    <property type="nucleotide sequence ID" value="NZ_CP015960.1"/>
</dbReference>
<keyword evidence="2" id="KW-0472">Membrane</keyword>
<organism evidence="3 4">
    <name type="scientific">Paraburkholderia caribensis</name>
    <dbReference type="NCBI Taxonomy" id="75105"/>
    <lineage>
        <taxon>Bacteria</taxon>
        <taxon>Pseudomonadati</taxon>
        <taxon>Pseudomonadota</taxon>
        <taxon>Betaproteobacteria</taxon>
        <taxon>Burkholderiales</taxon>
        <taxon>Burkholderiaceae</taxon>
        <taxon>Paraburkholderia</taxon>
    </lineage>
</organism>
<feature type="region of interest" description="Disordered" evidence="1">
    <location>
        <begin position="127"/>
        <end position="170"/>
    </location>
</feature>
<keyword evidence="4" id="KW-1185">Reference proteome</keyword>
<feature type="transmembrane region" description="Helical" evidence="2">
    <location>
        <begin position="101"/>
        <end position="120"/>
    </location>
</feature>
<keyword evidence="2" id="KW-0812">Transmembrane</keyword>
<name>A0ABV0E671_9BURK</name>
<accession>A0ABV0E671</accession>
<dbReference type="Proteomes" id="UP001462961">
    <property type="component" value="Unassembled WGS sequence"/>
</dbReference>
<evidence type="ECO:0008006" key="5">
    <source>
        <dbReference type="Google" id="ProtNLM"/>
    </source>
</evidence>
<sequence length="170" mass="17997">MKTRSERASSHLDSAARALGWFSLALGVVEVLAPRSAAKLAGVERRDSLVRAYGARELACGVGLLSSKNPAPFLLARTGGDMLDLLTVAVAHDRRRRRSRALLTGIGLAGIAAVDAYAAVRALKRTDSERNSGHTRTSRDYTTRSGFPRPPSEMTGAALSAARGQAVVRG</sequence>
<evidence type="ECO:0000313" key="3">
    <source>
        <dbReference type="EMBL" id="MEO1758817.1"/>
    </source>
</evidence>
<reference evidence="3 4" key="1">
    <citation type="submission" date="2024-01" db="EMBL/GenBank/DDBJ databases">
        <title>The diversity of rhizobia nodulating Mimosa spp. in eleven states of Brazil covering several biomes is determined by host plant, location, and edaphic factors.</title>
        <authorList>
            <person name="Rouws L."/>
            <person name="Barauna A."/>
            <person name="Beukes C."/>
            <person name="De Faria S.M."/>
            <person name="Gross E."/>
            <person name="Dos Reis Junior F.B."/>
            <person name="Simon M."/>
            <person name="Maluk M."/>
            <person name="Odee D.W."/>
            <person name="Kenicer G."/>
            <person name="Young J.P.W."/>
            <person name="Reis V.M."/>
            <person name="Zilli J."/>
            <person name="James E.K."/>
        </authorList>
    </citation>
    <scope>NUCLEOTIDE SEQUENCE [LARGE SCALE GENOMIC DNA]</scope>
    <source>
        <strain evidence="3 4">JHI1651</strain>
    </source>
</reference>
<feature type="compositionally biased region" description="Basic and acidic residues" evidence="1">
    <location>
        <begin position="127"/>
        <end position="142"/>
    </location>
</feature>
<protein>
    <recommendedName>
        <fullName evidence="5">Cyclase dehydrase</fullName>
    </recommendedName>
</protein>
<evidence type="ECO:0000256" key="2">
    <source>
        <dbReference type="SAM" id="Phobius"/>
    </source>
</evidence>